<dbReference type="PROSITE" id="PS50905">
    <property type="entry name" value="FERRITIN_LIKE"/>
    <property type="match status" value="1"/>
</dbReference>
<dbReference type="GO" id="GO:0005737">
    <property type="term" value="C:cytoplasm"/>
    <property type="evidence" value="ECO:0007669"/>
    <property type="project" value="TreeGrafter"/>
</dbReference>
<name>A0A8M1F5E9_URSMA</name>
<evidence type="ECO:0000313" key="12">
    <source>
        <dbReference type="RefSeq" id="XP_040477072.1"/>
    </source>
</evidence>
<feature type="binding site" evidence="8">
    <location>
        <position position="103"/>
    </location>
    <ligand>
        <name>Fe cation</name>
        <dbReference type="ChEBI" id="CHEBI:24875"/>
        <label>1</label>
    </ligand>
</feature>
<evidence type="ECO:0000256" key="1">
    <source>
        <dbReference type="ARBA" id="ARBA00007513"/>
    </source>
</evidence>
<evidence type="ECO:0000313" key="11">
    <source>
        <dbReference type="Proteomes" id="UP000261680"/>
    </source>
</evidence>
<organism evidence="11 12">
    <name type="scientific">Ursus maritimus</name>
    <name type="common">Polar bear</name>
    <name type="synonym">Thalarctos maritimus</name>
    <dbReference type="NCBI Taxonomy" id="29073"/>
    <lineage>
        <taxon>Eukaryota</taxon>
        <taxon>Metazoa</taxon>
        <taxon>Chordata</taxon>
        <taxon>Craniata</taxon>
        <taxon>Vertebrata</taxon>
        <taxon>Euteleostomi</taxon>
        <taxon>Mammalia</taxon>
        <taxon>Eutheria</taxon>
        <taxon>Laurasiatheria</taxon>
        <taxon>Carnivora</taxon>
        <taxon>Caniformia</taxon>
        <taxon>Ursidae</taxon>
        <taxon>Ursus</taxon>
    </lineage>
</organism>
<keyword evidence="4" id="KW-0560">Oxidoreductase</keyword>
<dbReference type="InterPro" id="IPR009078">
    <property type="entry name" value="Ferritin-like_SF"/>
</dbReference>
<dbReference type="GO" id="GO:0006826">
    <property type="term" value="P:iron ion transport"/>
    <property type="evidence" value="ECO:0007669"/>
    <property type="project" value="InterPro"/>
</dbReference>
<dbReference type="SUPFAM" id="SSF47240">
    <property type="entry name" value="Ferritin-like"/>
    <property type="match status" value="1"/>
</dbReference>
<proteinExistence type="inferred from homology"/>
<sequence>MTCYYDEESDVPVYIPFFQDQAEVKRQQAKQFIKYLKERQSKVCLPVTKRPDVESWGTDLQAIVIALELEKALHKHLQDLKSLASKNSETDLLEFLKKFLDKQKRNIKYLEYQHSYQKDLERLTAMEGSSEQLAAASGKEA</sequence>
<evidence type="ECO:0000256" key="4">
    <source>
        <dbReference type="ARBA" id="ARBA00023002"/>
    </source>
</evidence>
<comment type="catalytic activity">
    <reaction evidence="7">
        <text>4 Fe(2+) + O2 + 4 H(+) = 4 Fe(3+) + 2 H2O</text>
        <dbReference type="Rhea" id="RHEA:11148"/>
        <dbReference type="ChEBI" id="CHEBI:15377"/>
        <dbReference type="ChEBI" id="CHEBI:15378"/>
        <dbReference type="ChEBI" id="CHEBI:15379"/>
        <dbReference type="ChEBI" id="CHEBI:29033"/>
        <dbReference type="ChEBI" id="CHEBI:29034"/>
        <dbReference type="EC" id="1.16.3.1"/>
    </reaction>
</comment>
<dbReference type="InterPro" id="IPR009040">
    <property type="entry name" value="Ferritin-like_diiron"/>
</dbReference>
<keyword evidence="3 8" id="KW-0479">Metal-binding</keyword>
<evidence type="ECO:0000256" key="8">
    <source>
        <dbReference type="PIRSR" id="PIRSR601519-1"/>
    </source>
</evidence>
<dbReference type="AlphaFoldDB" id="A0A8M1F5E9"/>
<keyword evidence="5 8" id="KW-0408">Iron</keyword>
<evidence type="ECO:0000256" key="5">
    <source>
        <dbReference type="ARBA" id="ARBA00023004"/>
    </source>
</evidence>
<feature type="domain" description="Ferritin-like diiron" evidence="10">
    <location>
        <begin position="1"/>
        <end position="121"/>
    </location>
</feature>
<dbReference type="GO" id="GO:0008198">
    <property type="term" value="F:ferrous iron binding"/>
    <property type="evidence" value="ECO:0007669"/>
    <property type="project" value="TreeGrafter"/>
</dbReference>
<evidence type="ECO:0000256" key="2">
    <source>
        <dbReference type="ARBA" id="ARBA00022434"/>
    </source>
</evidence>
<accession>A0A8M1F5E9</accession>
<reference evidence="12" key="1">
    <citation type="submission" date="2025-08" db="UniProtKB">
        <authorList>
            <consortium name="RefSeq"/>
        </authorList>
    </citation>
    <scope>IDENTIFICATION</scope>
    <source>
        <tissue evidence="12">Whole blood</tissue>
    </source>
</reference>
<dbReference type="Gene3D" id="1.20.1260.10">
    <property type="match status" value="1"/>
</dbReference>
<keyword evidence="2 9" id="KW-0409">Iron storage</keyword>
<dbReference type="PANTHER" id="PTHR11431">
    <property type="entry name" value="FERRITIN"/>
    <property type="match status" value="1"/>
</dbReference>
<evidence type="ECO:0000256" key="9">
    <source>
        <dbReference type="RuleBase" id="RU361145"/>
    </source>
</evidence>
<protein>
    <recommendedName>
        <fullName evidence="9">Ferritin</fullName>
    </recommendedName>
</protein>
<dbReference type="RefSeq" id="XP_040477072.1">
    <property type="nucleotide sequence ID" value="XM_040621138.1"/>
</dbReference>
<evidence type="ECO:0000256" key="3">
    <source>
        <dbReference type="ARBA" id="ARBA00022723"/>
    </source>
</evidence>
<comment type="similarity">
    <text evidence="1 9">Belongs to the ferritin family.</text>
</comment>
<dbReference type="GeneID" id="103673242"/>
<keyword evidence="11" id="KW-1185">Reference proteome</keyword>
<comment type="function">
    <text evidence="6">Stores iron in a soluble, non-toxic, readily available form. Important for iron homeostasis. Has ferroxidase activity. Iron is taken up in the ferrous form and deposited as ferric hydroxides after oxidation.</text>
</comment>
<evidence type="ECO:0000256" key="6">
    <source>
        <dbReference type="ARBA" id="ARBA00025111"/>
    </source>
</evidence>
<feature type="binding site" evidence="8">
    <location>
        <position position="70"/>
    </location>
    <ligand>
        <name>Fe cation</name>
        <dbReference type="ChEBI" id="CHEBI:24875"/>
        <label>1</label>
    </ligand>
</feature>
<dbReference type="InterPro" id="IPR008331">
    <property type="entry name" value="Ferritin_DPS_dom"/>
</dbReference>
<gene>
    <name evidence="12" type="primary">LOC103673242</name>
</gene>
<evidence type="ECO:0000259" key="10">
    <source>
        <dbReference type="PROSITE" id="PS50905"/>
    </source>
</evidence>
<comment type="function">
    <text evidence="9">Stores iron in a soluble, non-toxic, readily available form. Important for iron homeostasis. Iron is taken up in the ferrous form and deposited as ferric hydroxides after oxidation.</text>
</comment>
<dbReference type="InterPro" id="IPR012347">
    <property type="entry name" value="Ferritin-like"/>
</dbReference>
<evidence type="ECO:0000256" key="7">
    <source>
        <dbReference type="ARBA" id="ARBA00047990"/>
    </source>
</evidence>
<dbReference type="Pfam" id="PF00210">
    <property type="entry name" value="Ferritin"/>
    <property type="match status" value="1"/>
</dbReference>
<dbReference type="InterPro" id="IPR001519">
    <property type="entry name" value="Ferritin"/>
</dbReference>
<dbReference type="Proteomes" id="UP000261680">
    <property type="component" value="Unplaced"/>
</dbReference>
<dbReference type="GO" id="GO:0004322">
    <property type="term" value="F:ferroxidase activity"/>
    <property type="evidence" value="ECO:0007669"/>
    <property type="project" value="UniProtKB-EC"/>
</dbReference>
<dbReference type="PANTHER" id="PTHR11431:SF54">
    <property type="entry name" value="FERRITIN"/>
    <property type="match status" value="1"/>
</dbReference>
<dbReference type="GO" id="GO:0006879">
    <property type="term" value="P:intracellular iron ion homeostasis"/>
    <property type="evidence" value="ECO:0007669"/>
    <property type="project" value="UniProtKB-KW"/>
</dbReference>
<dbReference type="GO" id="GO:0008199">
    <property type="term" value="F:ferric iron binding"/>
    <property type="evidence" value="ECO:0007669"/>
    <property type="project" value="InterPro"/>
</dbReference>